<dbReference type="CDD" id="cd04301">
    <property type="entry name" value="NAT_SF"/>
    <property type="match status" value="1"/>
</dbReference>
<gene>
    <name evidence="5" type="primary">NAA30</name>
    <name evidence="5" type="ORF">T01_2878</name>
</gene>
<feature type="domain" description="N-acetyltransferase" evidence="4">
    <location>
        <begin position="166"/>
        <end position="316"/>
    </location>
</feature>
<reference evidence="5 6" key="1">
    <citation type="submission" date="2015-01" db="EMBL/GenBank/DDBJ databases">
        <title>Evolution of Trichinella species and genotypes.</title>
        <authorList>
            <person name="Korhonen P.K."/>
            <person name="Edoardo P."/>
            <person name="Giuseppe L.R."/>
            <person name="Gasser R.B."/>
        </authorList>
    </citation>
    <scope>NUCLEOTIDE SEQUENCE [LARGE SCALE GENOMIC DNA]</scope>
    <source>
        <strain evidence="5">ISS3</strain>
    </source>
</reference>
<dbReference type="PROSITE" id="PS51186">
    <property type="entry name" value="GNAT"/>
    <property type="match status" value="1"/>
</dbReference>
<proteinExistence type="inferred from homology"/>
<protein>
    <submittedName>
        <fullName evidence="5">N-alpha-acetyltransferase 30</fullName>
    </submittedName>
</protein>
<evidence type="ECO:0000313" key="5">
    <source>
        <dbReference type="EMBL" id="KRY41748.1"/>
    </source>
</evidence>
<dbReference type="GO" id="GO:0004596">
    <property type="term" value="F:protein-N-terminal amino-acid acetyltransferase activity"/>
    <property type="evidence" value="ECO:0007669"/>
    <property type="project" value="InterPro"/>
</dbReference>
<evidence type="ECO:0000256" key="1">
    <source>
        <dbReference type="ARBA" id="ARBA00022679"/>
    </source>
</evidence>
<comment type="caution">
    <text evidence="5">The sequence shown here is derived from an EMBL/GenBank/DDBJ whole genome shotgun (WGS) entry which is preliminary data.</text>
</comment>
<dbReference type="OrthoDB" id="249099at2759"/>
<evidence type="ECO:0000256" key="3">
    <source>
        <dbReference type="ARBA" id="ARBA00024025"/>
    </source>
</evidence>
<dbReference type="Gene3D" id="3.40.630.30">
    <property type="match status" value="1"/>
</dbReference>
<dbReference type="RefSeq" id="XP_003377723.1">
    <property type="nucleotide sequence ID" value="XM_003377675.1"/>
</dbReference>
<dbReference type="InterPro" id="IPR000182">
    <property type="entry name" value="GNAT_dom"/>
</dbReference>
<evidence type="ECO:0000259" key="4">
    <source>
        <dbReference type="PROSITE" id="PS51186"/>
    </source>
</evidence>
<dbReference type="OMA" id="VARNIIC"/>
<dbReference type="GO" id="GO:0031417">
    <property type="term" value="C:NatC complex"/>
    <property type="evidence" value="ECO:0007669"/>
    <property type="project" value="TreeGrafter"/>
</dbReference>
<evidence type="ECO:0000256" key="2">
    <source>
        <dbReference type="ARBA" id="ARBA00023315"/>
    </source>
</evidence>
<dbReference type="EMBL" id="JYDH01000006">
    <property type="protein sequence ID" value="KRY41748.1"/>
    <property type="molecule type" value="Genomic_DNA"/>
</dbReference>
<keyword evidence="2" id="KW-0012">Acyltransferase</keyword>
<dbReference type="PANTHER" id="PTHR45896:SF1">
    <property type="entry name" value="N-ALPHA-ACETYLTRANSFERASE 30"/>
    <property type="match status" value="1"/>
</dbReference>
<comment type="similarity">
    <text evidence="3">Belongs to the acetyltransferase family. MAK3 subfamily.</text>
</comment>
<dbReference type="Pfam" id="PF00583">
    <property type="entry name" value="Acetyltransf_1"/>
    <property type="match status" value="1"/>
</dbReference>
<dbReference type="HOGENOM" id="CLU_878071_0_0_1"/>
<dbReference type="FunCoup" id="E5SDV2">
    <property type="interactions" value="707"/>
</dbReference>
<keyword evidence="1 5" id="KW-0808">Transferase</keyword>
<dbReference type="InParanoid" id="E5SDV2"/>
<keyword evidence="6" id="KW-1185">Reference proteome</keyword>
<dbReference type="PANTHER" id="PTHR45896">
    <property type="entry name" value="N-ALPHA-ACETYLTRANSFERASE 30"/>
    <property type="match status" value="1"/>
</dbReference>
<dbReference type="Proteomes" id="UP000054776">
    <property type="component" value="Unassembled WGS sequence"/>
</dbReference>
<sequence>MAPIIVLLHFADLYMDELSDDDTKGPFLGIFCELEDEKLEYIQCSSDTNSVSVADGLNNKQTCRFISGYFSKIEWKNKNLPKWISKPNVELHEHTCKMNALPEGQNLSVARNIICEEKKIFNAKLENLIEEFESHSLGEEMENSDCLKLDDLSLTCDNSFSSKGIRIVQYLNETQLPSIMEMVSNDLSEPYTIYTFRYFLHTWPHLCFLAHCEECKQDIGVIICKMANHYRLQKCGYIAMLAVKAEHRRKGIGRNLVIKAIREMVRNNCGEVMLETEVTNSPALALYHSLGFYRSKRLLRYYMNGVDAFRLKLPFHH</sequence>
<evidence type="ECO:0000313" key="6">
    <source>
        <dbReference type="Proteomes" id="UP000054776"/>
    </source>
</evidence>
<dbReference type="eggNOG" id="KOG3139">
    <property type="taxonomic scope" value="Eukaryota"/>
</dbReference>
<dbReference type="KEGG" id="tsp:Tsp_01913"/>
<dbReference type="SUPFAM" id="SSF55729">
    <property type="entry name" value="Acyl-CoA N-acyltransferases (Nat)"/>
    <property type="match status" value="1"/>
</dbReference>
<dbReference type="InterPro" id="IPR044542">
    <property type="entry name" value="NAA30-like"/>
</dbReference>
<name>E5SDV2_TRISP</name>
<dbReference type="STRING" id="6334.E5SDV2"/>
<accession>E5SDV2</accession>
<dbReference type="AlphaFoldDB" id="E5SDV2"/>
<dbReference type="InterPro" id="IPR016181">
    <property type="entry name" value="Acyl_CoA_acyltransferase"/>
</dbReference>
<organism evidence="5 6">
    <name type="scientific">Trichinella spiralis</name>
    <name type="common">Trichina worm</name>
    <dbReference type="NCBI Taxonomy" id="6334"/>
    <lineage>
        <taxon>Eukaryota</taxon>
        <taxon>Metazoa</taxon>
        <taxon>Ecdysozoa</taxon>
        <taxon>Nematoda</taxon>
        <taxon>Enoplea</taxon>
        <taxon>Dorylaimia</taxon>
        <taxon>Trichinellida</taxon>
        <taxon>Trichinellidae</taxon>
        <taxon>Trichinella</taxon>
    </lineage>
</organism>